<evidence type="ECO:0000256" key="2">
    <source>
        <dbReference type="PROSITE-ProRule" id="PRU00168"/>
    </source>
</evidence>
<evidence type="ECO:0000256" key="1">
    <source>
        <dbReference type="ARBA" id="ARBA00022658"/>
    </source>
</evidence>
<dbReference type="Proteomes" id="UP001149090">
    <property type="component" value="Unassembled WGS sequence"/>
</dbReference>
<dbReference type="PROSITE" id="PS50212">
    <property type="entry name" value="RASGEF_NTER"/>
    <property type="match status" value="1"/>
</dbReference>
<dbReference type="InterPro" id="IPR023578">
    <property type="entry name" value="Ras_GEF_dom_sf"/>
</dbReference>
<keyword evidence="7" id="KW-1185">Reference proteome</keyword>
<dbReference type="PANTHER" id="PTHR23113:SF363">
    <property type="entry name" value="PROTEIN SON OF SEVENLESS"/>
    <property type="match status" value="1"/>
</dbReference>
<dbReference type="PANTHER" id="PTHR23113">
    <property type="entry name" value="GUANINE NUCLEOTIDE EXCHANGE FACTOR"/>
    <property type="match status" value="1"/>
</dbReference>
<feature type="region of interest" description="Disordered" evidence="3">
    <location>
        <begin position="426"/>
        <end position="452"/>
    </location>
</feature>
<protein>
    <submittedName>
        <fullName evidence="6">Guanine nucleotide exchange factor</fullName>
    </submittedName>
</protein>
<dbReference type="CDD" id="cd00155">
    <property type="entry name" value="RasGEF"/>
    <property type="match status" value="1"/>
</dbReference>
<dbReference type="PROSITE" id="PS50009">
    <property type="entry name" value="RASGEF_CAT"/>
    <property type="match status" value="1"/>
</dbReference>
<dbReference type="InterPro" id="IPR036964">
    <property type="entry name" value="RASGEF_cat_dom_sf"/>
</dbReference>
<dbReference type="InterPro" id="IPR001895">
    <property type="entry name" value="RASGEF_cat_dom"/>
</dbReference>
<comment type="caution">
    <text evidence="6">The sequence shown here is derived from an EMBL/GenBank/DDBJ whole genome shotgun (WGS) entry which is preliminary data.</text>
</comment>
<proteinExistence type="predicted"/>
<dbReference type="OrthoDB" id="74314at2759"/>
<dbReference type="GO" id="GO:0005085">
    <property type="term" value="F:guanyl-nucleotide exchange factor activity"/>
    <property type="evidence" value="ECO:0007669"/>
    <property type="project" value="UniProtKB-KW"/>
</dbReference>
<evidence type="ECO:0000313" key="6">
    <source>
        <dbReference type="EMBL" id="KAJ5067746.1"/>
    </source>
</evidence>
<dbReference type="AlphaFoldDB" id="A0A9Q0L7E8"/>
<reference evidence="6" key="1">
    <citation type="submission" date="2022-10" db="EMBL/GenBank/DDBJ databases">
        <title>Novel sulphate-reducing endosymbionts in the free-living metamonad Anaeramoeba.</title>
        <authorList>
            <person name="Jerlstrom-Hultqvist J."/>
            <person name="Cepicka I."/>
            <person name="Gallot-Lavallee L."/>
            <person name="Salas-Leiva D."/>
            <person name="Curtis B.A."/>
            <person name="Zahonova K."/>
            <person name="Pipaliya S."/>
            <person name="Dacks J."/>
            <person name="Roger A.J."/>
        </authorList>
    </citation>
    <scope>NUCLEOTIDE SEQUENCE</scope>
    <source>
        <strain evidence="6">BMAN</strain>
    </source>
</reference>
<dbReference type="Gene3D" id="1.10.840.10">
    <property type="entry name" value="Ras guanine-nucleotide exchange factors catalytic domain"/>
    <property type="match status" value="1"/>
</dbReference>
<dbReference type="SMART" id="SM00147">
    <property type="entry name" value="RasGEF"/>
    <property type="match status" value="1"/>
</dbReference>
<dbReference type="GO" id="GO:0005886">
    <property type="term" value="C:plasma membrane"/>
    <property type="evidence" value="ECO:0007669"/>
    <property type="project" value="TreeGrafter"/>
</dbReference>
<feature type="domain" description="N-terminal Ras-GEF" evidence="5">
    <location>
        <begin position="454"/>
        <end position="580"/>
    </location>
</feature>
<name>A0A9Q0L7E8_ANAIG</name>
<feature type="domain" description="Ras-GEF" evidence="4">
    <location>
        <begin position="607"/>
        <end position="838"/>
    </location>
</feature>
<dbReference type="GO" id="GO:0007265">
    <property type="term" value="P:Ras protein signal transduction"/>
    <property type="evidence" value="ECO:0007669"/>
    <property type="project" value="TreeGrafter"/>
</dbReference>
<evidence type="ECO:0000256" key="3">
    <source>
        <dbReference type="SAM" id="MobiDB-lite"/>
    </source>
</evidence>
<dbReference type="InterPro" id="IPR000651">
    <property type="entry name" value="Ras-like_Gua-exchang_fac_N"/>
</dbReference>
<dbReference type="Gene3D" id="1.20.870.10">
    <property type="entry name" value="Son of sevenless (SoS) protein Chain: S domain 1"/>
    <property type="match status" value="1"/>
</dbReference>
<dbReference type="InterPro" id="IPR008937">
    <property type="entry name" value="Ras-like_GEF"/>
</dbReference>
<dbReference type="SUPFAM" id="SSF48366">
    <property type="entry name" value="Ras GEF"/>
    <property type="match status" value="1"/>
</dbReference>
<feature type="compositionally biased region" description="Acidic residues" evidence="3">
    <location>
        <begin position="438"/>
        <end position="449"/>
    </location>
</feature>
<evidence type="ECO:0000313" key="7">
    <source>
        <dbReference type="Proteomes" id="UP001149090"/>
    </source>
</evidence>
<organism evidence="6 7">
    <name type="scientific">Anaeramoeba ignava</name>
    <name type="common">Anaerobic marine amoeba</name>
    <dbReference type="NCBI Taxonomy" id="1746090"/>
    <lineage>
        <taxon>Eukaryota</taxon>
        <taxon>Metamonada</taxon>
        <taxon>Anaeramoebidae</taxon>
        <taxon>Anaeramoeba</taxon>
    </lineage>
</organism>
<dbReference type="Pfam" id="PF00617">
    <property type="entry name" value="RasGEF"/>
    <property type="match status" value="1"/>
</dbReference>
<gene>
    <name evidence="6" type="ORF">M0811_02936</name>
</gene>
<accession>A0A9Q0L7E8</accession>
<dbReference type="EMBL" id="JAPDFW010000125">
    <property type="protein sequence ID" value="KAJ5067746.1"/>
    <property type="molecule type" value="Genomic_DNA"/>
</dbReference>
<sequence>MSTILNTIQFENEVDTKELPKQLKTITIFDQNNEMHKIVCNPKTTTNNEILKFLFGNSEEEVKKNEIYATKMKMNELEENEHIGIHFDAKILEKNQPINKYYDRYLRIIEVSKKDIAIIISQNLHEPGDDVIMFPCNSSVAYVLKQICQDRNVSMDDYGLFIHYSPKKDVTDQINQKQATFLPLSEKASDMKALNHLLRSTYGFGIWLEPGYKRTLLSYFFQTIFVNGYTWFTFQPKPSHFTLIYPEILSVSDMRTRYPLKEIDLMIDLTIACDILVEEFCRFLELPKIRNNKPVSYSLLLVEFKKKKKKKELYDKDNVEELTNLKSNLSLQSQGVKPNSYLKLVQVKHQVDISLRNRSKSQRQRKKIQSSKVISIESDIWEELQNEKDNIIWENDENTTNENEKMKKDNDFSFVYFMYQFEKKQREKNKKNDKDKDNDNDDDDDDNDDDYPKTIEKIRAASLNKSIQLLASPLDFSPIFVELFVEVLPTIVDPIIFIQKLIQIFNVPDTKPKTQEEYTDSEVFQIQKCVLKTFHFISETNSHNISQTAKSMIFEFCEQIDYENADQEIITITDIIKEFIGKSLSSRKQKLNKLLLPPTKMNIFDLSDKEIAQRLSYSAQQLFFKIQNRELFDGVWTQKNREKQAPNVIQMIQRFNLISDWVATKILKTNNLSKRAKLLSRIIQIAASLRSFQNFNDLMAFLGGIQSSAVHRLSKTWNKLPEQISQIYQELDDLTGAIGGSKKLREAFEDGAPPLVPFLGLYLSDLTIIEELANFLGNGLINWAKKRRLFVTIKKIQYFQSFAYDFSYQTDIWDSLAKETIISNEDEQWKLSTKIEPFQK</sequence>
<evidence type="ECO:0000259" key="5">
    <source>
        <dbReference type="PROSITE" id="PS50212"/>
    </source>
</evidence>
<evidence type="ECO:0000259" key="4">
    <source>
        <dbReference type="PROSITE" id="PS50009"/>
    </source>
</evidence>
<feature type="compositionally biased region" description="Basic and acidic residues" evidence="3">
    <location>
        <begin position="426"/>
        <end position="437"/>
    </location>
</feature>
<keyword evidence="1 2" id="KW-0344">Guanine-nucleotide releasing factor</keyword>